<dbReference type="PROSITE" id="PS51257">
    <property type="entry name" value="PROKAR_LIPOPROTEIN"/>
    <property type="match status" value="1"/>
</dbReference>
<dbReference type="SUPFAM" id="SSF50998">
    <property type="entry name" value="Quinoprotein alcohol dehydrogenase-like"/>
    <property type="match status" value="1"/>
</dbReference>
<accession>A0ABY8C7Q3</accession>
<evidence type="ECO:0000256" key="2">
    <source>
        <dbReference type="ARBA" id="ARBA00023136"/>
    </source>
</evidence>
<dbReference type="Proteomes" id="UP001222275">
    <property type="component" value="Chromosome"/>
</dbReference>
<keyword evidence="1 4" id="KW-0732">Signal</keyword>
<evidence type="ECO:0000259" key="6">
    <source>
        <dbReference type="Pfam" id="PF13360"/>
    </source>
</evidence>
<feature type="chain" id="PRO_5047470352" description="Outer membrane protein assembly factor BamB" evidence="5">
    <location>
        <begin position="19"/>
        <end position="442"/>
    </location>
</feature>
<evidence type="ECO:0000256" key="4">
    <source>
        <dbReference type="HAMAP-Rule" id="MF_00923"/>
    </source>
</evidence>
<comment type="similarity">
    <text evidence="4">Belongs to the BamB family.</text>
</comment>
<organism evidence="7 8">
    <name type="scientific">Thiomicrorhabdus lithotrophica</name>
    <dbReference type="NCBI Taxonomy" id="2949997"/>
    <lineage>
        <taxon>Bacteria</taxon>
        <taxon>Pseudomonadati</taxon>
        <taxon>Pseudomonadota</taxon>
        <taxon>Gammaproteobacteria</taxon>
        <taxon>Thiotrichales</taxon>
        <taxon>Piscirickettsiaceae</taxon>
        <taxon>Thiomicrorhabdus</taxon>
    </lineage>
</organism>
<dbReference type="InterPro" id="IPR017687">
    <property type="entry name" value="BamB"/>
</dbReference>
<dbReference type="InterPro" id="IPR018391">
    <property type="entry name" value="PQQ_b-propeller_rpt"/>
</dbReference>
<dbReference type="HAMAP" id="MF_00923">
    <property type="entry name" value="OM_assembly_BamB"/>
    <property type="match status" value="1"/>
</dbReference>
<keyword evidence="2 4" id="KW-0472">Membrane</keyword>
<dbReference type="Pfam" id="PF13360">
    <property type="entry name" value="PQQ_2"/>
    <property type="match status" value="1"/>
</dbReference>
<keyword evidence="4" id="KW-0564">Palmitate</keyword>
<reference evidence="7 8" key="1">
    <citation type="submission" date="2022-06" db="EMBL/GenBank/DDBJ databases">
        <title>Thiomicrohabdus sp. nov, an obligately chemolithoautotrophic, sulfur-oxidizing bacterium isolated from beach of Guanyin Mountain. Amoy.</title>
        <authorList>
            <person name="Zhu H."/>
        </authorList>
    </citation>
    <scope>NUCLEOTIDE SEQUENCE [LARGE SCALE GENOMIC DNA]</scope>
    <source>
        <strain evidence="7 8">XGS-01</strain>
    </source>
</reference>
<dbReference type="InterPro" id="IPR002372">
    <property type="entry name" value="PQQ_rpt_dom"/>
</dbReference>
<dbReference type="EMBL" id="CP102381">
    <property type="protein sequence ID" value="WEJ61990.1"/>
    <property type="molecule type" value="Genomic_DNA"/>
</dbReference>
<dbReference type="InterPro" id="IPR015943">
    <property type="entry name" value="WD40/YVTN_repeat-like_dom_sf"/>
</dbReference>
<dbReference type="Gene3D" id="2.130.10.10">
    <property type="entry name" value="YVTN repeat-like/Quinoprotein amine dehydrogenase"/>
    <property type="match status" value="1"/>
</dbReference>
<dbReference type="InterPro" id="IPR011047">
    <property type="entry name" value="Quinoprotein_ADH-like_sf"/>
</dbReference>
<feature type="signal peptide" evidence="5">
    <location>
        <begin position="1"/>
        <end position="18"/>
    </location>
</feature>
<evidence type="ECO:0000313" key="7">
    <source>
        <dbReference type="EMBL" id="WEJ61990.1"/>
    </source>
</evidence>
<gene>
    <name evidence="4 7" type="primary">bamB</name>
    <name evidence="7" type="ORF">NR989_08185</name>
</gene>
<dbReference type="PANTHER" id="PTHR34512">
    <property type="entry name" value="CELL SURFACE PROTEIN"/>
    <property type="match status" value="1"/>
</dbReference>
<keyword evidence="4" id="KW-0449">Lipoprotein</keyword>
<dbReference type="NCBIfam" id="TIGR03300">
    <property type="entry name" value="assembly_YfgL"/>
    <property type="match status" value="1"/>
</dbReference>
<evidence type="ECO:0000313" key="8">
    <source>
        <dbReference type="Proteomes" id="UP001222275"/>
    </source>
</evidence>
<dbReference type="PANTHER" id="PTHR34512:SF30">
    <property type="entry name" value="OUTER MEMBRANE PROTEIN ASSEMBLY FACTOR BAMB"/>
    <property type="match status" value="1"/>
</dbReference>
<dbReference type="SMART" id="SM00564">
    <property type="entry name" value="PQQ"/>
    <property type="match status" value="4"/>
</dbReference>
<keyword evidence="3 4" id="KW-0998">Cell outer membrane</keyword>
<sequence>MKKRFTLVFAMAAGFALLAGCSTSKPLVEPYMAPMESDYSLHKNWQVKLETMPNRDSEGLFFAEDTKSIYIASETGHLASLKKTNTSRWSDQVQWQVKFDSPIVSGPTRDGDNLLIGTSKGQLIAVSAETGAYLWQTQLSSEVMSRAVVEERKIFTRTVDGKFYALSAKTGKVLWVVEHQMPNLSLRGAPEAVYSDGKLFVGWESGSVQALSAKSGALLWETRIAIPKGRTDLERMVDVQANLVLKDDRLFVSGFHGKLASINPENGNFYFVKEVSGYRDFVVDDSALYVVDEYDVMYGFDMISGATLWKQNAFKGRLIGDLSLSGDELLAVDGWGYLHWINKVQGIEIARAKHSNEYGDGNRILRVYSEKKNTYLLDDEGVITSYSVTPSNLKLFKIEHNETQVAPDKPVEELVDENNTDDTSSKKDESWWNFKLSDFWPF</sequence>
<evidence type="ECO:0000256" key="1">
    <source>
        <dbReference type="ARBA" id="ARBA00022729"/>
    </source>
</evidence>
<comment type="subunit">
    <text evidence="4">Part of the Bam complex.</text>
</comment>
<keyword evidence="8" id="KW-1185">Reference proteome</keyword>
<name>A0ABY8C7Q3_9GAMM</name>
<feature type="domain" description="Pyrrolo-quinoline quinone repeat" evidence="6">
    <location>
        <begin position="90"/>
        <end position="311"/>
    </location>
</feature>
<dbReference type="RefSeq" id="WP_275594247.1">
    <property type="nucleotide sequence ID" value="NZ_CP102381.1"/>
</dbReference>
<proteinExistence type="inferred from homology"/>
<comment type="function">
    <text evidence="4">Part of the outer membrane protein assembly complex, which is involved in assembly and insertion of beta-barrel proteins into the outer membrane.</text>
</comment>
<protein>
    <recommendedName>
        <fullName evidence="4">Outer membrane protein assembly factor BamB</fullName>
    </recommendedName>
</protein>
<evidence type="ECO:0000256" key="5">
    <source>
        <dbReference type="SAM" id="SignalP"/>
    </source>
</evidence>
<comment type="subcellular location">
    <subcellularLocation>
        <location evidence="4">Cell outer membrane</location>
        <topology evidence="4">Lipid-anchor</topology>
    </subcellularLocation>
</comment>
<evidence type="ECO:0000256" key="3">
    <source>
        <dbReference type="ARBA" id="ARBA00023237"/>
    </source>
</evidence>